<dbReference type="PANTHER" id="PTHR42718:SF24">
    <property type="entry name" value="MAJOR FACILITATOR SUPERFAMILY (MFS) PROFILE DOMAIN-CONTAINING PROTEIN"/>
    <property type="match status" value="1"/>
</dbReference>
<feature type="transmembrane region" description="Helical" evidence="7">
    <location>
        <begin position="197"/>
        <end position="217"/>
    </location>
</feature>
<keyword evidence="3" id="KW-1003">Cell membrane</keyword>
<evidence type="ECO:0000313" key="10">
    <source>
        <dbReference type="Proteomes" id="UP001597191"/>
    </source>
</evidence>
<evidence type="ECO:0000256" key="3">
    <source>
        <dbReference type="ARBA" id="ARBA00022475"/>
    </source>
</evidence>
<dbReference type="InterPro" id="IPR004638">
    <property type="entry name" value="EmrB-like"/>
</dbReference>
<dbReference type="Gene3D" id="1.20.1720.10">
    <property type="entry name" value="Multidrug resistance protein D"/>
    <property type="match status" value="1"/>
</dbReference>
<feature type="transmembrane region" description="Helical" evidence="7">
    <location>
        <begin position="295"/>
        <end position="319"/>
    </location>
</feature>
<dbReference type="InterPro" id="IPR036259">
    <property type="entry name" value="MFS_trans_sf"/>
</dbReference>
<evidence type="ECO:0000256" key="1">
    <source>
        <dbReference type="ARBA" id="ARBA00004651"/>
    </source>
</evidence>
<feature type="transmembrane region" description="Helical" evidence="7">
    <location>
        <begin position="370"/>
        <end position="390"/>
    </location>
</feature>
<feature type="transmembrane region" description="Helical" evidence="7">
    <location>
        <begin position="50"/>
        <end position="71"/>
    </location>
</feature>
<dbReference type="SUPFAM" id="SSF103473">
    <property type="entry name" value="MFS general substrate transporter"/>
    <property type="match status" value="1"/>
</dbReference>
<feature type="transmembrane region" description="Helical" evidence="7">
    <location>
        <begin position="229"/>
        <end position="248"/>
    </location>
</feature>
<gene>
    <name evidence="9" type="ORF">ACFQ4R_05205</name>
</gene>
<evidence type="ECO:0000259" key="8">
    <source>
        <dbReference type="PROSITE" id="PS50850"/>
    </source>
</evidence>
<dbReference type="Proteomes" id="UP001597191">
    <property type="component" value="Unassembled WGS sequence"/>
</dbReference>
<dbReference type="PRINTS" id="PR01036">
    <property type="entry name" value="TCRTETB"/>
</dbReference>
<dbReference type="EMBL" id="JBHTOH010000032">
    <property type="protein sequence ID" value="MFD1411005.1"/>
    <property type="molecule type" value="Genomic_DNA"/>
</dbReference>
<sequence length="466" mass="50425">MATTQRRQQMIMMTVLLLGSFITTLAETLMNTALPTIMRELHVSQMTAQWLSTGYMLAAGIMMPTAAYFTNRVKLRPLFITIMTTFLTGLIISASASSFTFLLIGRLIQALAVGISMPLVQNVITLISPINKRGLMLGVTGVVINLGPAVGPTLSGYIVDHYSWRMLFLCLIPLAALALILGIFLIKNITPTRPDRLDVPSLLLSTVGFGALLYGFSNIGVTGRLDRASLIWIIVGTVIIAAFIYRQLHLAQPLLELRVFLAPSFRKVAVLALLSAIALMGPELIIPLFNQNILGLMALVSGLTLLPGALLMAILSLVSGRIYDQIGIKKLAYLGFGLAILATVPFIYFGNTTTPIMICLTYALRISGLTLVYMPIIVYGLNALPAAYVVHGSTLIVTIRQLASSLGTALMVATITLGRNAGLQQGLSSQLANAQGYRWTFILTLIITGLCLLWSLRLKNKTSVEL</sequence>
<dbReference type="PROSITE" id="PS50850">
    <property type="entry name" value="MFS"/>
    <property type="match status" value="1"/>
</dbReference>
<feature type="transmembrane region" description="Helical" evidence="7">
    <location>
        <begin position="331"/>
        <end position="350"/>
    </location>
</feature>
<feature type="transmembrane region" description="Helical" evidence="7">
    <location>
        <begin position="164"/>
        <end position="185"/>
    </location>
</feature>
<feature type="transmembrane region" description="Helical" evidence="7">
    <location>
        <begin position="134"/>
        <end position="158"/>
    </location>
</feature>
<feature type="transmembrane region" description="Helical" evidence="7">
    <location>
        <begin position="107"/>
        <end position="127"/>
    </location>
</feature>
<feature type="domain" description="Major facilitator superfamily (MFS) profile" evidence="8">
    <location>
        <begin position="12"/>
        <end position="463"/>
    </location>
</feature>
<dbReference type="RefSeq" id="WP_125648370.1">
    <property type="nucleotide sequence ID" value="NZ_JBHTOH010000032.1"/>
</dbReference>
<dbReference type="InterPro" id="IPR011701">
    <property type="entry name" value="MFS"/>
</dbReference>
<dbReference type="Pfam" id="PF07690">
    <property type="entry name" value="MFS_1"/>
    <property type="match status" value="1"/>
</dbReference>
<name>A0ABW4BN27_9LACO</name>
<keyword evidence="10" id="KW-1185">Reference proteome</keyword>
<feature type="transmembrane region" description="Helical" evidence="7">
    <location>
        <begin position="402"/>
        <end position="419"/>
    </location>
</feature>
<feature type="transmembrane region" description="Helical" evidence="7">
    <location>
        <begin position="439"/>
        <end position="456"/>
    </location>
</feature>
<evidence type="ECO:0000256" key="6">
    <source>
        <dbReference type="ARBA" id="ARBA00023136"/>
    </source>
</evidence>
<keyword evidence="2" id="KW-0813">Transport</keyword>
<evidence type="ECO:0000256" key="4">
    <source>
        <dbReference type="ARBA" id="ARBA00022692"/>
    </source>
</evidence>
<comment type="caution">
    <text evidence="9">The sequence shown here is derived from an EMBL/GenBank/DDBJ whole genome shotgun (WGS) entry which is preliminary data.</text>
</comment>
<dbReference type="PANTHER" id="PTHR42718">
    <property type="entry name" value="MAJOR FACILITATOR SUPERFAMILY MULTIDRUG TRANSPORTER MFSC"/>
    <property type="match status" value="1"/>
</dbReference>
<evidence type="ECO:0000256" key="2">
    <source>
        <dbReference type="ARBA" id="ARBA00022448"/>
    </source>
</evidence>
<keyword evidence="5 7" id="KW-1133">Transmembrane helix</keyword>
<protein>
    <submittedName>
        <fullName evidence="9">DHA2 family efflux MFS transporter permease subunit</fullName>
    </submittedName>
</protein>
<dbReference type="NCBIfam" id="TIGR00711">
    <property type="entry name" value="efflux_EmrB"/>
    <property type="match status" value="1"/>
</dbReference>
<comment type="subcellular location">
    <subcellularLocation>
        <location evidence="1">Cell membrane</location>
        <topology evidence="1">Multi-pass membrane protein</topology>
    </subcellularLocation>
</comment>
<feature type="transmembrane region" description="Helical" evidence="7">
    <location>
        <begin position="268"/>
        <end position="289"/>
    </location>
</feature>
<keyword evidence="4 7" id="KW-0812">Transmembrane</keyword>
<evidence type="ECO:0000256" key="7">
    <source>
        <dbReference type="SAM" id="Phobius"/>
    </source>
</evidence>
<dbReference type="Gene3D" id="1.20.1250.20">
    <property type="entry name" value="MFS general substrate transporter like domains"/>
    <property type="match status" value="1"/>
</dbReference>
<proteinExistence type="predicted"/>
<feature type="transmembrane region" description="Helical" evidence="7">
    <location>
        <begin position="78"/>
        <end position="101"/>
    </location>
</feature>
<accession>A0ABW4BN27</accession>
<evidence type="ECO:0000256" key="5">
    <source>
        <dbReference type="ARBA" id="ARBA00022989"/>
    </source>
</evidence>
<reference evidence="10" key="1">
    <citation type="journal article" date="2019" name="Int. J. Syst. Evol. Microbiol.">
        <title>The Global Catalogue of Microorganisms (GCM) 10K type strain sequencing project: providing services to taxonomists for standard genome sequencing and annotation.</title>
        <authorList>
            <consortium name="The Broad Institute Genomics Platform"/>
            <consortium name="The Broad Institute Genome Sequencing Center for Infectious Disease"/>
            <person name="Wu L."/>
            <person name="Ma J."/>
        </authorList>
    </citation>
    <scope>NUCLEOTIDE SEQUENCE [LARGE SCALE GENOMIC DNA]</scope>
    <source>
        <strain evidence="10">CCM 8937</strain>
    </source>
</reference>
<organism evidence="9 10">
    <name type="scientific">Lapidilactobacillus gannanensis</name>
    <dbReference type="NCBI Taxonomy" id="2486002"/>
    <lineage>
        <taxon>Bacteria</taxon>
        <taxon>Bacillati</taxon>
        <taxon>Bacillota</taxon>
        <taxon>Bacilli</taxon>
        <taxon>Lactobacillales</taxon>
        <taxon>Lactobacillaceae</taxon>
        <taxon>Lapidilactobacillus</taxon>
    </lineage>
</organism>
<evidence type="ECO:0000313" key="9">
    <source>
        <dbReference type="EMBL" id="MFD1411005.1"/>
    </source>
</evidence>
<keyword evidence="6 7" id="KW-0472">Membrane</keyword>
<dbReference type="InterPro" id="IPR020846">
    <property type="entry name" value="MFS_dom"/>
</dbReference>